<evidence type="ECO:0000313" key="3">
    <source>
        <dbReference type="Proteomes" id="UP000326452"/>
    </source>
</evidence>
<evidence type="ECO:0000256" key="1">
    <source>
        <dbReference type="SAM" id="MobiDB-lite"/>
    </source>
</evidence>
<dbReference type="RefSeq" id="WP_191625185.1">
    <property type="nucleotide sequence ID" value="NZ_CABVJC010000008.1"/>
</dbReference>
<protein>
    <submittedName>
        <fullName evidence="2">Uncharacterized protein</fullName>
    </submittedName>
</protein>
<dbReference type="EMBL" id="CABVJC010000008">
    <property type="protein sequence ID" value="VVQ16153.1"/>
    <property type="molecule type" value="Genomic_DNA"/>
</dbReference>
<gene>
    <name evidence="2" type="ORF">PS941_04352</name>
</gene>
<evidence type="ECO:0000313" key="2">
    <source>
        <dbReference type="EMBL" id="VVQ16153.1"/>
    </source>
</evidence>
<accession>A0A5E7UYI7</accession>
<dbReference type="Proteomes" id="UP000326452">
    <property type="component" value="Unassembled WGS sequence"/>
</dbReference>
<organism evidence="2 3">
    <name type="scientific">Pseudomonas fluorescens</name>
    <dbReference type="NCBI Taxonomy" id="294"/>
    <lineage>
        <taxon>Bacteria</taxon>
        <taxon>Pseudomonadati</taxon>
        <taxon>Pseudomonadota</taxon>
        <taxon>Gammaproteobacteria</taxon>
        <taxon>Pseudomonadales</taxon>
        <taxon>Pseudomonadaceae</taxon>
        <taxon>Pseudomonas</taxon>
    </lineage>
</organism>
<proteinExistence type="predicted"/>
<name>A0A5E7UYI7_PSEFL</name>
<sequence>MLTGLEVTEIIIDIIQKQYDTHNFQLADKRNQAPFAKSLRQKTERPVNDRPLGVE</sequence>
<dbReference type="AlphaFoldDB" id="A0A5E7UYI7"/>
<reference evidence="2 3" key="1">
    <citation type="submission" date="2019-09" db="EMBL/GenBank/DDBJ databases">
        <authorList>
            <person name="Chandra G."/>
            <person name="Truman W A."/>
        </authorList>
    </citation>
    <scope>NUCLEOTIDE SEQUENCE [LARGE SCALE GENOMIC DNA]</scope>
    <source>
        <strain evidence="2">PS941</strain>
    </source>
</reference>
<feature type="region of interest" description="Disordered" evidence="1">
    <location>
        <begin position="32"/>
        <end position="55"/>
    </location>
</feature>